<keyword evidence="1" id="KW-0812">Transmembrane</keyword>
<organism evidence="2 3">
    <name type="scientific">Insulibacter thermoxylanivorax</name>
    <dbReference type="NCBI Taxonomy" id="2749268"/>
    <lineage>
        <taxon>Bacteria</taxon>
        <taxon>Bacillati</taxon>
        <taxon>Bacillota</taxon>
        <taxon>Bacilli</taxon>
        <taxon>Bacillales</taxon>
        <taxon>Paenibacillaceae</taxon>
        <taxon>Insulibacter</taxon>
    </lineage>
</organism>
<feature type="transmembrane region" description="Helical" evidence="1">
    <location>
        <begin position="86"/>
        <end position="103"/>
    </location>
</feature>
<dbReference type="AlphaFoldDB" id="A0A916QBD4"/>
<reference evidence="2" key="1">
    <citation type="submission" date="2020-08" db="EMBL/GenBank/DDBJ databases">
        <authorList>
            <person name="Uke A."/>
            <person name="Chhe C."/>
            <person name="Baramee S."/>
            <person name="Kosugi A."/>
        </authorList>
    </citation>
    <scope>NUCLEOTIDE SEQUENCE</scope>
    <source>
        <strain evidence="2">DA-C8</strain>
    </source>
</reference>
<evidence type="ECO:0000313" key="2">
    <source>
        <dbReference type="EMBL" id="GFR37622.1"/>
    </source>
</evidence>
<feature type="transmembrane region" description="Helical" evidence="1">
    <location>
        <begin position="115"/>
        <end position="135"/>
    </location>
</feature>
<keyword evidence="1" id="KW-1133">Transmembrane helix</keyword>
<name>A0A916QBD4_9BACL</name>
<keyword evidence="3" id="KW-1185">Reference proteome</keyword>
<protein>
    <submittedName>
        <fullName evidence="2">Uncharacterized protein</fullName>
    </submittedName>
</protein>
<evidence type="ECO:0000313" key="3">
    <source>
        <dbReference type="Proteomes" id="UP000654993"/>
    </source>
</evidence>
<gene>
    <name evidence="2" type="ORF">PRECH8_09180</name>
</gene>
<dbReference type="EMBL" id="BMAQ01000006">
    <property type="protein sequence ID" value="GFR37622.1"/>
    <property type="molecule type" value="Genomic_DNA"/>
</dbReference>
<evidence type="ECO:0000256" key="1">
    <source>
        <dbReference type="SAM" id="Phobius"/>
    </source>
</evidence>
<sequence length="157" mass="18274">MIRRYKTNLTPKECRARIRENVDLITVGFYEKFLGWTLLNLFLISYRSGRIRFRDPIFNKIIGTIRRKNGVTYVCFMKFRGLTDPLSLLLVFLGSYFITWIETEGQLQAMQVAGLSLLCCLFVGLLTFVFTSLLIEGQEGEERLVDFIEGLLELERL</sequence>
<reference evidence="2" key="2">
    <citation type="journal article" date="2021" name="Data Brief">
        <title>Draft genome sequence data of the facultative, thermophilic, xylanolytic bacterium Paenibacillus sp. strain DA-C8.</title>
        <authorList>
            <person name="Chhe C."/>
            <person name="Uke A."/>
            <person name="Baramee S."/>
            <person name="Ungkulpasvich U."/>
            <person name="Tachaapaikoon C."/>
            <person name="Pason P."/>
            <person name="Waeonukul R."/>
            <person name="Ratanakhanokchai K."/>
            <person name="Kosugi A."/>
        </authorList>
    </citation>
    <scope>NUCLEOTIDE SEQUENCE</scope>
    <source>
        <strain evidence="2">DA-C8</strain>
    </source>
</reference>
<keyword evidence="1" id="KW-0472">Membrane</keyword>
<dbReference type="Proteomes" id="UP000654993">
    <property type="component" value="Unassembled WGS sequence"/>
</dbReference>
<comment type="caution">
    <text evidence="2">The sequence shown here is derived from an EMBL/GenBank/DDBJ whole genome shotgun (WGS) entry which is preliminary data.</text>
</comment>
<proteinExistence type="predicted"/>
<accession>A0A916QBD4</accession>